<evidence type="ECO:0000256" key="5">
    <source>
        <dbReference type="SAM" id="Phobius"/>
    </source>
</evidence>
<feature type="transmembrane region" description="Helical" evidence="5">
    <location>
        <begin position="57"/>
        <end position="79"/>
    </location>
</feature>
<dbReference type="InterPro" id="IPR007568">
    <property type="entry name" value="RTA1"/>
</dbReference>
<feature type="transmembrane region" description="Helical" evidence="5">
    <location>
        <begin position="30"/>
        <end position="50"/>
    </location>
</feature>
<evidence type="ECO:0000256" key="1">
    <source>
        <dbReference type="ARBA" id="ARBA00004141"/>
    </source>
</evidence>
<keyword evidence="2 5" id="KW-0812">Transmembrane</keyword>
<keyword evidence="7" id="KW-1185">Reference proteome</keyword>
<dbReference type="GeneID" id="85329390"/>
<gene>
    <name evidence="6" type="ORF">B0T26DRAFT_756594</name>
</gene>
<organism evidence="6 7">
    <name type="scientific">Lasiosphaeria miniovina</name>
    <dbReference type="NCBI Taxonomy" id="1954250"/>
    <lineage>
        <taxon>Eukaryota</taxon>
        <taxon>Fungi</taxon>
        <taxon>Dikarya</taxon>
        <taxon>Ascomycota</taxon>
        <taxon>Pezizomycotina</taxon>
        <taxon>Sordariomycetes</taxon>
        <taxon>Sordariomycetidae</taxon>
        <taxon>Sordariales</taxon>
        <taxon>Lasiosphaeriaceae</taxon>
        <taxon>Lasiosphaeria</taxon>
    </lineage>
</organism>
<accession>A0AA39ZSV2</accession>
<evidence type="ECO:0000313" key="6">
    <source>
        <dbReference type="EMBL" id="KAK0703003.1"/>
    </source>
</evidence>
<name>A0AA39ZSV2_9PEZI</name>
<feature type="transmembrane region" description="Helical" evidence="5">
    <location>
        <begin position="254"/>
        <end position="272"/>
    </location>
</feature>
<keyword evidence="3 5" id="KW-1133">Transmembrane helix</keyword>
<dbReference type="PANTHER" id="PTHR31465">
    <property type="entry name" value="PROTEIN RTA1-RELATED"/>
    <property type="match status" value="1"/>
</dbReference>
<protein>
    <submittedName>
        <fullName evidence="6">RTA1 like protein-domain-containing protein</fullName>
    </submittedName>
</protein>
<feature type="transmembrane region" description="Helical" evidence="5">
    <location>
        <begin position="216"/>
        <end position="234"/>
    </location>
</feature>
<sequence>MSDETMSPDESCTVDTCSLEFSYSSYRPTFLGNLVYAIVFAICLVAQLVYGFRHRTWGFTAAFFCGLLLEILGYVGRVLMYYNPFKQANFMLYLVPLTIAPAFMSAGIYLCLARVVVLYASEGVDISRLKPRTYTLIFVACDFISLLLQAAGGAMASMADTKASEDAGIHIMVAGLAFQVASMALFVGLAAEVGFRIVKSHKTKVNEVTGSTLFKRFLIAVVVATVCIFIRCVFRVAELSEGFNGKLANQQESFMVLEGLMMALAAIALAVYNPGRSFQGKWAAVNYSFWRSSTSASESEADAKA</sequence>
<evidence type="ECO:0000256" key="3">
    <source>
        <dbReference type="ARBA" id="ARBA00022989"/>
    </source>
</evidence>
<comment type="subcellular location">
    <subcellularLocation>
        <location evidence="1">Membrane</location>
        <topology evidence="1">Multi-pass membrane protein</topology>
    </subcellularLocation>
</comment>
<feature type="transmembrane region" description="Helical" evidence="5">
    <location>
        <begin position="99"/>
        <end position="121"/>
    </location>
</feature>
<evidence type="ECO:0000313" key="7">
    <source>
        <dbReference type="Proteomes" id="UP001172101"/>
    </source>
</evidence>
<reference evidence="6" key="1">
    <citation type="submission" date="2023-06" db="EMBL/GenBank/DDBJ databases">
        <title>Genome-scale phylogeny and comparative genomics of the fungal order Sordariales.</title>
        <authorList>
            <consortium name="Lawrence Berkeley National Laboratory"/>
            <person name="Hensen N."/>
            <person name="Bonometti L."/>
            <person name="Westerberg I."/>
            <person name="Brannstrom I.O."/>
            <person name="Guillou S."/>
            <person name="Cros-Aarteil S."/>
            <person name="Calhoun S."/>
            <person name="Haridas S."/>
            <person name="Kuo A."/>
            <person name="Mondo S."/>
            <person name="Pangilinan J."/>
            <person name="Riley R."/>
            <person name="LaButti K."/>
            <person name="Andreopoulos B."/>
            <person name="Lipzen A."/>
            <person name="Chen C."/>
            <person name="Yanf M."/>
            <person name="Daum C."/>
            <person name="Ng V."/>
            <person name="Clum A."/>
            <person name="Steindorff A."/>
            <person name="Ohm R."/>
            <person name="Martin F."/>
            <person name="Silar P."/>
            <person name="Natvig D."/>
            <person name="Lalanne C."/>
            <person name="Gautier V."/>
            <person name="Ament-velasquez S.L."/>
            <person name="Kruys A."/>
            <person name="Hutchinson M.I."/>
            <person name="Powell A.J."/>
            <person name="Barry K."/>
            <person name="Miller A.N."/>
            <person name="Grigoriev I.V."/>
            <person name="Debuchy R."/>
            <person name="Gladieux P."/>
            <person name="Thoren M.H."/>
            <person name="Johannesson H."/>
        </authorList>
    </citation>
    <scope>NUCLEOTIDE SEQUENCE</scope>
    <source>
        <strain evidence="6">SMH2392-1A</strain>
    </source>
</reference>
<keyword evidence="4 5" id="KW-0472">Membrane</keyword>
<proteinExistence type="predicted"/>
<evidence type="ECO:0000256" key="4">
    <source>
        <dbReference type="ARBA" id="ARBA00023136"/>
    </source>
</evidence>
<evidence type="ECO:0000256" key="2">
    <source>
        <dbReference type="ARBA" id="ARBA00022692"/>
    </source>
</evidence>
<feature type="transmembrane region" description="Helical" evidence="5">
    <location>
        <begin position="168"/>
        <end position="195"/>
    </location>
</feature>
<dbReference type="EMBL" id="JAUIRO010000008">
    <property type="protein sequence ID" value="KAK0703003.1"/>
    <property type="molecule type" value="Genomic_DNA"/>
</dbReference>
<dbReference type="GO" id="GO:0005886">
    <property type="term" value="C:plasma membrane"/>
    <property type="evidence" value="ECO:0007669"/>
    <property type="project" value="TreeGrafter"/>
</dbReference>
<dbReference type="RefSeq" id="XP_060289862.1">
    <property type="nucleotide sequence ID" value="XM_060446120.1"/>
</dbReference>
<dbReference type="AlphaFoldDB" id="A0AA39ZSV2"/>
<dbReference type="Pfam" id="PF04479">
    <property type="entry name" value="RTA1"/>
    <property type="match status" value="1"/>
</dbReference>
<comment type="caution">
    <text evidence="6">The sequence shown here is derived from an EMBL/GenBank/DDBJ whole genome shotgun (WGS) entry which is preliminary data.</text>
</comment>
<dbReference type="PANTHER" id="PTHR31465:SF9">
    <property type="entry name" value="SPHINGOID LONG-CHAIN BASE TRANSPORTER RSB1"/>
    <property type="match status" value="1"/>
</dbReference>
<dbReference type="Proteomes" id="UP001172101">
    <property type="component" value="Unassembled WGS sequence"/>
</dbReference>
<dbReference type="GO" id="GO:0000324">
    <property type="term" value="C:fungal-type vacuole"/>
    <property type="evidence" value="ECO:0007669"/>
    <property type="project" value="TreeGrafter"/>
</dbReference>
<feature type="transmembrane region" description="Helical" evidence="5">
    <location>
        <begin position="133"/>
        <end position="156"/>
    </location>
</feature>